<dbReference type="GO" id="GO:0006772">
    <property type="term" value="P:thiamine metabolic process"/>
    <property type="evidence" value="ECO:0007669"/>
    <property type="project" value="InterPro"/>
</dbReference>
<evidence type="ECO:0000256" key="3">
    <source>
        <dbReference type="ARBA" id="ARBA00008181"/>
    </source>
</evidence>
<evidence type="ECO:0000256" key="10">
    <source>
        <dbReference type="ARBA" id="ARBA00022990"/>
    </source>
</evidence>
<dbReference type="GO" id="GO:0003723">
    <property type="term" value="F:RNA binding"/>
    <property type="evidence" value="ECO:0007669"/>
    <property type="project" value="UniProtKB-UniRule"/>
</dbReference>
<evidence type="ECO:0000256" key="8">
    <source>
        <dbReference type="ARBA" id="ARBA00022723"/>
    </source>
</evidence>
<dbReference type="InterPro" id="IPR050441">
    <property type="entry name" value="RBM"/>
</dbReference>
<dbReference type="GO" id="GO:0005737">
    <property type="term" value="C:cytoplasm"/>
    <property type="evidence" value="ECO:0007669"/>
    <property type="project" value="UniProtKB-SubCell"/>
</dbReference>
<keyword evidence="10" id="KW-0007">Acetylation</keyword>
<evidence type="ECO:0000256" key="1">
    <source>
        <dbReference type="ARBA" id="ARBA00002106"/>
    </source>
</evidence>
<dbReference type="EMBL" id="JABANO010012362">
    <property type="protein sequence ID" value="KAF4741940.1"/>
    <property type="molecule type" value="Genomic_DNA"/>
</dbReference>
<dbReference type="PROSITE" id="PS51707">
    <property type="entry name" value="CYTH"/>
    <property type="match status" value="1"/>
</dbReference>
<dbReference type="InterPro" id="IPR012177">
    <property type="entry name" value="ThTPase_euk"/>
</dbReference>
<evidence type="ECO:0000256" key="13">
    <source>
        <dbReference type="SAM" id="MobiDB-lite"/>
    </source>
</evidence>
<dbReference type="AlphaFoldDB" id="A0A7J6TC50"/>
<feature type="region of interest" description="Disordered" evidence="13">
    <location>
        <begin position="401"/>
        <end position="489"/>
    </location>
</feature>
<evidence type="ECO:0000256" key="11">
    <source>
        <dbReference type="ARBA" id="ARBA00048194"/>
    </source>
</evidence>
<reference evidence="16 17" key="1">
    <citation type="submission" date="2020-04" db="EMBL/GenBank/DDBJ databases">
        <title>Perkinsus olseni comparative genomics.</title>
        <authorList>
            <person name="Bogema D.R."/>
        </authorList>
    </citation>
    <scope>NUCLEOTIDE SEQUENCE [LARGE SCALE GENOMIC DNA]</scope>
    <source>
        <strain evidence="16 17">ATCC PRA-207</strain>
    </source>
</reference>
<evidence type="ECO:0000256" key="5">
    <source>
        <dbReference type="ARBA" id="ARBA00012378"/>
    </source>
</evidence>
<accession>A0A7J6TC50</accession>
<comment type="subunit">
    <text evidence="4">Monomer.</text>
</comment>
<feature type="domain" description="RRM" evidence="14">
    <location>
        <begin position="246"/>
        <end position="310"/>
    </location>
</feature>
<dbReference type="InterPro" id="IPR012677">
    <property type="entry name" value="Nucleotide-bd_a/b_plait_sf"/>
</dbReference>
<evidence type="ECO:0000259" key="15">
    <source>
        <dbReference type="PROSITE" id="PS51707"/>
    </source>
</evidence>
<evidence type="ECO:0000313" key="17">
    <source>
        <dbReference type="Proteomes" id="UP000553632"/>
    </source>
</evidence>
<comment type="subcellular location">
    <subcellularLocation>
        <location evidence="2">Cytoplasm</location>
    </subcellularLocation>
</comment>
<feature type="domain" description="RRM" evidence="14">
    <location>
        <begin position="329"/>
        <end position="405"/>
    </location>
</feature>
<gene>
    <name evidence="16" type="ORF">FOZ63_028377</name>
</gene>
<dbReference type="InterPro" id="IPR000504">
    <property type="entry name" value="RRM_dom"/>
</dbReference>
<evidence type="ECO:0000313" key="16">
    <source>
        <dbReference type="EMBL" id="KAF4741940.1"/>
    </source>
</evidence>
<protein>
    <recommendedName>
        <fullName evidence="6">Thiamine-triphosphatase</fullName>
        <ecNumber evidence="5">3.6.1.28</ecNumber>
    </recommendedName>
</protein>
<feature type="non-terminal residue" evidence="16">
    <location>
        <position position="1"/>
    </location>
</feature>
<sequence length="489" mass="53202">MSATTTASAAAAAAARLEVERKIALSSSAEVATFLSKLGAPVRRVVLHDTYWDDHEMSLVRKDQWLRLRNGGWEMKVPGISNGSHNGSSIYNELEGESNVKEFLFPSVDRPCVDLRGLLDQRGFKVFAELTSDRTTYHAVQDGRTINVDVDSATFPNDPVPYSIIELEVLSEASTGDADGDEKTAASDAIIDDFMHRMGIAGKTVRPRSKLVEYLARHDRERLTKLAEASPKYRNIVCQLMGSEWVDEHVPQFGGIEEVFIMKDRETHESRGLAFVRFRDLAEGQSAIAALNGKILPESAKPLTVIYAQGEAERLGLPKESPGIRGQDTKLYVSGLGPSTEAAELRNIFEPFGRVTEVHVPGPHALYAFVRYADEKDAMRAISEVNGRVQVEGSQRMLEVKVADPSSRGGPSKRPAGSLPPVSSYGSPATNGYDHNPNQGQPRFVNGMSQGYGQSGHGKEASVPLNPAVNDTTAGSQQPPASRTIGAWT</sequence>
<dbReference type="CDD" id="cd07758">
    <property type="entry name" value="ThTPase"/>
    <property type="match status" value="1"/>
</dbReference>
<keyword evidence="9" id="KW-0460">Magnesium</keyword>
<dbReference type="CDD" id="cd00590">
    <property type="entry name" value="RRM_SF"/>
    <property type="match status" value="1"/>
</dbReference>
<dbReference type="Pfam" id="PF00076">
    <property type="entry name" value="RRM_1"/>
    <property type="match status" value="2"/>
</dbReference>
<dbReference type="SMART" id="SM00360">
    <property type="entry name" value="RRM"/>
    <property type="match status" value="2"/>
</dbReference>
<dbReference type="InterPro" id="IPR023577">
    <property type="entry name" value="CYTH_domain"/>
</dbReference>
<keyword evidence="12" id="KW-0694">RNA-binding</keyword>
<evidence type="ECO:0000256" key="4">
    <source>
        <dbReference type="ARBA" id="ARBA00011245"/>
    </source>
</evidence>
<evidence type="ECO:0000259" key="14">
    <source>
        <dbReference type="PROSITE" id="PS50102"/>
    </source>
</evidence>
<feature type="compositionally biased region" description="Polar residues" evidence="13">
    <location>
        <begin position="436"/>
        <end position="452"/>
    </location>
</feature>
<evidence type="ECO:0000256" key="6">
    <source>
        <dbReference type="ARBA" id="ARBA00020088"/>
    </source>
</evidence>
<comment type="caution">
    <text evidence="16">The sequence shown here is derived from an EMBL/GenBank/DDBJ whole genome shotgun (WGS) entry which is preliminary data.</text>
</comment>
<dbReference type="SUPFAM" id="SSF55154">
    <property type="entry name" value="CYTH-like phosphatases"/>
    <property type="match status" value="1"/>
</dbReference>
<name>A0A7J6TC50_PEROL</name>
<keyword evidence="8" id="KW-0479">Metal-binding</keyword>
<feature type="compositionally biased region" description="Polar residues" evidence="13">
    <location>
        <begin position="469"/>
        <end position="481"/>
    </location>
</feature>
<evidence type="ECO:0000256" key="2">
    <source>
        <dbReference type="ARBA" id="ARBA00004496"/>
    </source>
</evidence>
<keyword evidence="17" id="KW-1185">Reference proteome</keyword>
<keyword evidence="7" id="KW-0963">Cytoplasm</keyword>
<dbReference type="PROSITE" id="PS50102">
    <property type="entry name" value="RRM"/>
    <property type="match status" value="2"/>
</dbReference>
<feature type="domain" description="CYTH" evidence="15">
    <location>
        <begin position="16"/>
        <end position="216"/>
    </location>
</feature>
<dbReference type="PANTHER" id="PTHR48034">
    <property type="entry name" value="TRANSFORMER-2 SEX-DETERMINING PROTEIN-RELATED"/>
    <property type="match status" value="1"/>
</dbReference>
<comment type="similarity">
    <text evidence="3">Belongs to the ThTPase family.</text>
</comment>
<dbReference type="Proteomes" id="UP000553632">
    <property type="component" value="Unassembled WGS sequence"/>
</dbReference>
<evidence type="ECO:0000256" key="9">
    <source>
        <dbReference type="ARBA" id="ARBA00022842"/>
    </source>
</evidence>
<dbReference type="GO" id="GO:0050333">
    <property type="term" value="F:thiamine triphosphate phosphatase activity"/>
    <property type="evidence" value="ECO:0007669"/>
    <property type="project" value="UniProtKB-EC"/>
</dbReference>
<evidence type="ECO:0000256" key="7">
    <source>
        <dbReference type="ARBA" id="ARBA00022490"/>
    </source>
</evidence>
<proteinExistence type="inferred from homology"/>
<dbReference type="EC" id="3.6.1.28" evidence="5"/>
<comment type="function">
    <text evidence="1">Hydrolase highly specific for thiamine triphosphate (ThTP).</text>
</comment>
<dbReference type="InterPro" id="IPR035979">
    <property type="entry name" value="RBD_domain_sf"/>
</dbReference>
<dbReference type="SUPFAM" id="SSF54928">
    <property type="entry name" value="RNA-binding domain, RBD"/>
    <property type="match status" value="2"/>
</dbReference>
<evidence type="ECO:0000256" key="12">
    <source>
        <dbReference type="PROSITE-ProRule" id="PRU00176"/>
    </source>
</evidence>
<comment type="catalytic activity">
    <reaction evidence="11">
        <text>thiamine triphosphate + H2O = thiamine diphosphate + phosphate + H(+)</text>
        <dbReference type="Rhea" id="RHEA:11744"/>
        <dbReference type="ChEBI" id="CHEBI:15377"/>
        <dbReference type="ChEBI" id="CHEBI:15378"/>
        <dbReference type="ChEBI" id="CHEBI:43474"/>
        <dbReference type="ChEBI" id="CHEBI:58937"/>
        <dbReference type="ChEBI" id="CHEBI:58938"/>
        <dbReference type="EC" id="3.6.1.28"/>
    </reaction>
</comment>
<dbReference type="Gene3D" id="3.30.70.330">
    <property type="match status" value="2"/>
</dbReference>
<dbReference type="GO" id="GO:0046872">
    <property type="term" value="F:metal ion binding"/>
    <property type="evidence" value="ECO:0007669"/>
    <property type="project" value="UniProtKB-KW"/>
</dbReference>
<dbReference type="Gene3D" id="2.40.320.10">
    <property type="entry name" value="Hypothetical Protein Pfu-838710-001"/>
    <property type="match status" value="1"/>
</dbReference>
<organism evidence="16 17">
    <name type="scientific">Perkinsus olseni</name>
    <name type="common">Perkinsus atlanticus</name>
    <dbReference type="NCBI Taxonomy" id="32597"/>
    <lineage>
        <taxon>Eukaryota</taxon>
        <taxon>Sar</taxon>
        <taxon>Alveolata</taxon>
        <taxon>Perkinsozoa</taxon>
        <taxon>Perkinsea</taxon>
        <taxon>Perkinsida</taxon>
        <taxon>Perkinsidae</taxon>
        <taxon>Perkinsus</taxon>
    </lineage>
</organism>
<dbReference type="Pfam" id="PF01928">
    <property type="entry name" value="CYTH"/>
    <property type="match status" value="1"/>
</dbReference>
<dbReference type="InterPro" id="IPR033469">
    <property type="entry name" value="CYTH-like_dom_sf"/>
</dbReference>